<dbReference type="EMBL" id="JACCHK010000001">
    <property type="protein sequence ID" value="NYH41946.1"/>
    <property type="molecule type" value="Genomic_DNA"/>
</dbReference>
<protein>
    <submittedName>
        <fullName evidence="4">Putative NBD/HSP70 family sugar kinase</fullName>
    </submittedName>
</protein>
<keyword evidence="5" id="KW-1185">Reference proteome</keyword>
<keyword evidence="4" id="KW-0808">Transferase</keyword>
<dbReference type="InterPro" id="IPR036388">
    <property type="entry name" value="WH-like_DNA-bd_sf"/>
</dbReference>
<evidence type="ECO:0000256" key="1">
    <source>
        <dbReference type="ARBA" id="ARBA00006479"/>
    </source>
</evidence>
<dbReference type="Pfam" id="PF00480">
    <property type="entry name" value="ROK"/>
    <property type="match status" value="1"/>
</dbReference>
<comment type="caution">
    <text evidence="4">The sequence shown here is derived from an EMBL/GenBank/DDBJ whole genome shotgun (WGS) entry which is preliminary data.</text>
</comment>
<proteinExistence type="inferred from homology"/>
<organism evidence="4 5">
    <name type="scientific">Micromonospora jinlongensis</name>
    <dbReference type="NCBI Taxonomy" id="1287877"/>
    <lineage>
        <taxon>Bacteria</taxon>
        <taxon>Bacillati</taxon>
        <taxon>Actinomycetota</taxon>
        <taxon>Actinomycetes</taxon>
        <taxon>Micromonosporales</taxon>
        <taxon>Micromonosporaceae</taxon>
        <taxon>Micromonospora</taxon>
    </lineage>
</organism>
<dbReference type="PANTHER" id="PTHR18964:SF149">
    <property type="entry name" value="BIFUNCTIONAL UDP-N-ACETYLGLUCOSAMINE 2-EPIMERASE_N-ACETYLMANNOSAMINE KINASE"/>
    <property type="match status" value="1"/>
</dbReference>
<dbReference type="SUPFAM" id="SSF46785">
    <property type="entry name" value="Winged helix' DNA-binding domain"/>
    <property type="match status" value="1"/>
</dbReference>
<dbReference type="InterPro" id="IPR049874">
    <property type="entry name" value="ROK_cs"/>
</dbReference>
<dbReference type="InterPro" id="IPR043129">
    <property type="entry name" value="ATPase_NBD"/>
</dbReference>
<feature type="domain" description="HTH marR-type" evidence="3">
    <location>
        <begin position="46"/>
        <end position="86"/>
    </location>
</feature>
<evidence type="ECO:0000259" key="3">
    <source>
        <dbReference type="Pfam" id="PF01047"/>
    </source>
</evidence>
<feature type="region of interest" description="Disordered" evidence="2">
    <location>
        <begin position="1"/>
        <end position="40"/>
    </location>
</feature>
<reference evidence="4 5" key="1">
    <citation type="submission" date="2020-07" db="EMBL/GenBank/DDBJ databases">
        <title>Sequencing the genomes of 1000 actinobacteria strains.</title>
        <authorList>
            <person name="Klenk H.-P."/>
        </authorList>
    </citation>
    <scope>NUCLEOTIDE SEQUENCE [LARGE SCALE GENOMIC DNA]</scope>
    <source>
        <strain evidence="4 5">DSM 45876</strain>
    </source>
</reference>
<dbReference type="RefSeq" id="WP_179779854.1">
    <property type="nucleotide sequence ID" value="NZ_JACCHK010000001.1"/>
</dbReference>
<dbReference type="Pfam" id="PF01047">
    <property type="entry name" value="MarR"/>
    <property type="match status" value="1"/>
</dbReference>
<keyword evidence="4" id="KW-0418">Kinase</keyword>
<dbReference type="InterPro" id="IPR000600">
    <property type="entry name" value="ROK"/>
</dbReference>
<comment type="similarity">
    <text evidence="1">Belongs to the ROK (NagC/XylR) family.</text>
</comment>
<name>A0A7Y9WYK5_9ACTN</name>
<accession>A0A7Y9WYK5</accession>
<evidence type="ECO:0000313" key="5">
    <source>
        <dbReference type="Proteomes" id="UP000523545"/>
    </source>
</evidence>
<dbReference type="Gene3D" id="1.10.10.10">
    <property type="entry name" value="Winged helix-like DNA-binding domain superfamily/Winged helix DNA-binding domain"/>
    <property type="match status" value="1"/>
</dbReference>
<dbReference type="AlphaFoldDB" id="A0A7Y9WYK5"/>
<sequence length="395" mass="41558">MQGTADFGARAGLPQRGLFQVSPQRRTPPERTKASTQDSRAHNRSLVLARLYNEGEMSRSELARASKLTAPTISALVAELEQDGLVVEIGPRQEGRVGKPAKLVRIDEDGTNVLVLDLSHSDRFTGAVVNLRGDILDRAEVELGASLGVEAYELVLTLVQKLFALAHRRVLGIGVGSPGIIDDTGVIRHAAHLGWSDLPLAQRLTERFGVAAHLGNDVNLAALAVLHERAKGVQNLMVVTIDHGVGAGLVVGGKLVEGEQFAAGEIGHVTVDEDGDACVCGRRGCLDMLISAAHLRGRLARTDEAQRPAVLAKAGRALGVVLAPIVSVLNLNDVVLTGPPDLIEGTLLEAVIETAQARTLPAVSASLRIRSLAGDTDLTLIGSACMVLSAELGVL</sequence>
<evidence type="ECO:0000313" key="4">
    <source>
        <dbReference type="EMBL" id="NYH41946.1"/>
    </source>
</evidence>
<dbReference type="InterPro" id="IPR036390">
    <property type="entry name" value="WH_DNA-bd_sf"/>
</dbReference>
<dbReference type="PROSITE" id="PS01125">
    <property type="entry name" value="ROK"/>
    <property type="match status" value="1"/>
</dbReference>
<dbReference type="GO" id="GO:0016301">
    <property type="term" value="F:kinase activity"/>
    <property type="evidence" value="ECO:0007669"/>
    <property type="project" value="UniProtKB-KW"/>
</dbReference>
<dbReference type="GO" id="GO:0003700">
    <property type="term" value="F:DNA-binding transcription factor activity"/>
    <property type="evidence" value="ECO:0007669"/>
    <property type="project" value="InterPro"/>
</dbReference>
<dbReference type="PANTHER" id="PTHR18964">
    <property type="entry name" value="ROK (REPRESSOR, ORF, KINASE) FAMILY"/>
    <property type="match status" value="1"/>
</dbReference>
<evidence type="ECO:0000256" key="2">
    <source>
        <dbReference type="SAM" id="MobiDB-lite"/>
    </source>
</evidence>
<gene>
    <name evidence="4" type="ORF">HNR22_001673</name>
</gene>
<dbReference type="Proteomes" id="UP000523545">
    <property type="component" value="Unassembled WGS sequence"/>
</dbReference>
<dbReference type="SUPFAM" id="SSF53067">
    <property type="entry name" value="Actin-like ATPase domain"/>
    <property type="match status" value="1"/>
</dbReference>
<dbReference type="Gene3D" id="3.30.420.40">
    <property type="match status" value="2"/>
</dbReference>
<dbReference type="InterPro" id="IPR000835">
    <property type="entry name" value="HTH_MarR-typ"/>
</dbReference>